<feature type="repeat" description="Solcar" evidence="11">
    <location>
        <begin position="332"/>
        <end position="420"/>
    </location>
</feature>
<evidence type="ECO:0000256" key="2">
    <source>
        <dbReference type="ARBA" id="ARBA00004448"/>
    </source>
</evidence>
<dbReference type="PANTHER" id="PTHR24089">
    <property type="entry name" value="SOLUTE CARRIER FAMILY 25"/>
    <property type="match status" value="1"/>
</dbReference>
<evidence type="ECO:0000256" key="10">
    <source>
        <dbReference type="ARBA" id="ARBA00023136"/>
    </source>
</evidence>
<evidence type="ECO:0000256" key="4">
    <source>
        <dbReference type="ARBA" id="ARBA00022448"/>
    </source>
</evidence>
<evidence type="ECO:0000256" key="1">
    <source>
        <dbReference type="ARBA" id="ARBA00002238"/>
    </source>
</evidence>
<evidence type="ECO:0000256" key="5">
    <source>
        <dbReference type="ARBA" id="ARBA00022692"/>
    </source>
</evidence>
<dbReference type="GO" id="GO:0055085">
    <property type="term" value="P:transmembrane transport"/>
    <property type="evidence" value="ECO:0007669"/>
    <property type="project" value="InterPro"/>
</dbReference>
<evidence type="ECO:0000256" key="9">
    <source>
        <dbReference type="ARBA" id="ARBA00023128"/>
    </source>
</evidence>
<evidence type="ECO:0000313" key="15">
    <source>
        <dbReference type="Proteomes" id="UP000280598"/>
    </source>
</evidence>
<feature type="transmembrane region" description="Helical" evidence="13">
    <location>
        <begin position="697"/>
        <end position="715"/>
    </location>
</feature>
<keyword evidence="10 11" id="KW-0472">Membrane</keyword>
<dbReference type="Proteomes" id="UP000280598">
    <property type="component" value="Unassembled WGS sequence"/>
</dbReference>
<dbReference type="VEuPathDB" id="FungiDB:BTJ68_02090"/>
<dbReference type="InterPro" id="IPR040632">
    <property type="entry name" value="Sulfotransfer_4"/>
</dbReference>
<proteinExistence type="predicted"/>
<evidence type="ECO:0000313" key="14">
    <source>
        <dbReference type="EMBL" id="RMZ08251.1"/>
    </source>
</evidence>
<comment type="function">
    <text evidence="1">Mitochondrial transporter that mediates uptake of thiamine pyrophosphate (ThPP) into mitochondria.</text>
</comment>
<comment type="caution">
    <text evidence="14">The sequence shown here is derived from an EMBL/GenBank/DDBJ whole genome shotgun (WGS) entry which is preliminary data.</text>
</comment>
<evidence type="ECO:0000256" key="6">
    <source>
        <dbReference type="ARBA" id="ARBA00022737"/>
    </source>
</evidence>
<dbReference type="InterPro" id="IPR018108">
    <property type="entry name" value="MCP_transmembrane"/>
</dbReference>
<protein>
    <recommendedName>
        <fullName evidence="3">Mitochondrial thiamine pyrophosphate carrier 1</fullName>
    </recommendedName>
</protein>
<evidence type="ECO:0000256" key="12">
    <source>
        <dbReference type="SAM" id="MobiDB-lite"/>
    </source>
</evidence>
<evidence type="ECO:0000256" key="11">
    <source>
        <dbReference type="PROSITE-ProRule" id="PRU00282"/>
    </source>
</evidence>
<feature type="repeat" description="Solcar" evidence="11">
    <location>
        <begin position="77"/>
        <end position="168"/>
    </location>
</feature>
<organism evidence="14 15">
    <name type="scientific">Hortaea werneckii</name>
    <name type="common">Black yeast</name>
    <name type="synonym">Cladosporium werneckii</name>
    <dbReference type="NCBI Taxonomy" id="91943"/>
    <lineage>
        <taxon>Eukaryota</taxon>
        <taxon>Fungi</taxon>
        <taxon>Dikarya</taxon>
        <taxon>Ascomycota</taxon>
        <taxon>Pezizomycotina</taxon>
        <taxon>Dothideomycetes</taxon>
        <taxon>Dothideomycetidae</taxon>
        <taxon>Mycosphaerellales</taxon>
        <taxon>Teratosphaeriaceae</taxon>
        <taxon>Hortaea</taxon>
    </lineage>
</organism>
<feature type="region of interest" description="Disordered" evidence="12">
    <location>
        <begin position="1"/>
        <end position="72"/>
    </location>
</feature>
<sequence length="718" mass="79736">MSAAAPQHAGSNVSPRRSVSPDQPREMTPPPPPPQPHDDRAESAGNKPAICPSDHASIVPLEKPSPDTKKIPKQSWEYAVRSGVAGGIAACAAKTVVAPLDRVKILFQASNPRFQKYTGSWSGALKAISDIYRQDSVRGLFRGHSATLLRIFPYGGIKFLAYEQIRGAMIRGKDQETPVRRFMAGALSGCASVFATYPLEVIRVRLAWETKGTARITVRDICRTIYNEHPRVPPPPSAASLHSEAHLPKPAAEAIAASSVAMNKVTLGTGLSNFFRGFTPTLWGMLPYAGMSFLTHDLAGDFMRQRRFASYTVLPMSERSQRQLAPNKPAPLRAWAELITGALAGFVSQTASYPLEVIRRRMQVGGVVGDGHRLTMVEVARNIMRESGYRGFFVGLGIGYVKVVPMAATSFYVYERMKDPMATEADFARIGNYARILNPQQNIDRSRATRTVPLQVLCLGYSRTGTLSMHRVLSLLGYPNPYHFSSMLDNVLECDLWMQALRAKFYGLGPTGHDDGDGVPIHEDKKFWDALLGHVSAVTDSPANLFGEDLVRLYPEAKVVLVDRSVDSWFESWMAFCDNAYDPFIGLLGNLDPEFLGRITGVGSCITSITAGFAGNKDEARVRSKKAYRHHYRDVREFVPKERLLEFRLQEGWGPLCEFLGREVPDVPFPHVNEKESNRLAFETIAKIGMKRVMKKAIMVLTLVAVPVGSWWYYVRRR</sequence>
<dbReference type="InterPro" id="IPR002067">
    <property type="entry name" value="MCP"/>
</dbReference>
<feature type="transmembrane region" description="Helical" evidence="13">
    <location>
        <begin position="392"/>
        <end position="414"/>
    </location>
</feature>
<dbReference type="Gene3D" id="3.40.50.300">
    <property type="entry name" value="P-loop containing nucleotide triphosphate hydrolases"/>
    <property type="match status" value="1"/>
</dbReference>
<keyword evidence="6" id="KW-0677">Repeat</keyword>
<dbReference type="PRINTS" id="PR00926">
    <property type="entry name" value="MITOCARRIER"/>
</dbReference>
<feature type="compositionally biased region" description="Polar residues" evidence="12">
    <location>
        <begin position="9"/>
        <end position="21"/>
    </location>
</feature>
<dbReference type="SUPFAM" id="SSF103506">
    <property type="entry name" value="Mitochondrial carrier"/>
    <property type="match status" value="1"/>
</dbReference>
<name>A0A3M7H4B9_HORWE</name>
<keyword evidence="7" id="KW-0999">Mitochondrion inner membrane</keyword>
<feature type="repeat" description="Solcar" evidence="11">
    <location>
        <begin position="176"/>
        <end position="302"/>
    </location>
</feature>
<dbReference type="InterPro" id="IPR023395">
    <property type="entry name" value="MCP_dom_sf"/>
</dbReference>
<keyword evidence="8 13" id="KW-1133">Transmembrane helix</keyword>
<dbReference type="GO" id="GO:0005743">
    <property type="term" value="C:mitochondrial inner membrane"/>
    <property type="evidence" value="ECO:0007669"/>
    <property type="project" value="UniProtKB-SubCell"/>
</dbReference>
<evidence type="ECO:0000256" key="8">
    <source>
        <dbReference type="ARBA" id="ARBA00022989"/>
    </source>
</evidence>
<evidence type="ECO:0000256" key="3">
    <source>
        <dbReference type="ARBA" id="ARBA00021935"/>
    </source>
</evidence>
<evidence type="ECO:0000256" key="7">
    <source>
        <dbReference type="ARBA" id="ARBA00022792"/>
    </source>
</evidence>
<dbReference type="InterPro" id="IPR027417">
    <property type="entry name" value="P-loop_NTPase"/>
</dbReference>
<dbReference type="EMBL" id="QWIS01000088">
    <property type="protein sequence ID" value="RMZ08251.1"/>
    <property type="molecule type" value="Genomic_DNA"/>
</dbReference>
<gene>
    <name evidence="14" type="ORF">D0860_04759</name>
</gene>
<reference evidence="14 15" key="1">
    <citation type="journal article" date="2018" name="BMC Genomics">
        <title>Genomic evidence for intraspecific hybridization in a clonal and extremely halotolerant yeast.</title>
        <authorList>
            <person name="Gostincar C."/>
            <person name="Stajich J.E."/>
            <person name="Zupancic J."/>
            <person name="Zalar P."/>
            <person name="Gunde-Cimerman N."/>
        </authorList>
    </citation>
    <scope>NUCLEOTIDE SEQUENCE [LARGE SCALE GENOMIC DNA]</scope>
    <source>
        <strain evidence="14 15">EXF-562</strain>
    </source>
</reference>
<dbReference type="AlphaFoldDB" id="A0A3M7H4B9"/>
<comment type="subcellular location">
    <subcellularLocation>
        <location evidence="2">Mitochondrion inner membrane</location>
        <topology evidence="2">Multi-pass membrane protein</topology>
    </subcellularLocation>
</comment>
<keyword evidence="4" id="KW-0813">Transport</keyword>
<dbReference type="PROSITE" id="PS50920">
    <property type="entry name" value="SOLCAR"/>
    <property type="match status" value="3"/>
</dbReference>
<accession>A0A3M7H4B9</accession>
<dbReference type="Pfam" id="PF17784">
    <property type="entry name" value="Sulfotransfer_4"/>
    <property type="match status" value="1"/>
</dbReference>
<dbReference type="VEuPathDB" id="FungiDB:BTJ68_02089"/>
<dbReference type="Gene3D" id="1.50.40.10">
    <property type="entry name" value="Mitochondrial carrier domain"/>
    <property type="match status" value="1"/>
</dbReference>
<keyword evidence="5 11" id="KW-0812">Transmembrane</keyword>
<evidence type="ECO:0000256" key="13">
    <source>
        <dbReference type="SAM" id="Phobius"/>
    </source>
</evidence>
<dbReference type="Pfam" id="PF00153">
    <property type="entry name" value="Mito_carr"/>
    <property type="match status" value="3"/>
</dbReference>
<keyword evidence="9" id="KW-0496">Mitochondrion</keyword>
<dbReference type="SUPFAM" id="SSF52540">
    <property type="entry name" value="P-loop containing nucleoside triphosphate hydrolases"/>
    <property type="match status" value="1"/>
</dbReference>